<comment type="caution">
    <text evidence="1">The sequence shown here is derived from an EMBL/GenBank/DDBJ whole genome shotgun (WGS) entry which is preliminary data.</text>
</comment>
<dbReference type="EMBL" id="LAZR01054222">
    <property type="protein sequence ID" value="KKK79015.1"/>
    <property type="molecule type" value="Genomic_DNA"/>
</dbReference>
<name>A0A0F8YYS7_9ZZZZ</name>
<accession>A0A0F8YYS7</accession>
<sequence>MGRRTLLRPGGGSYPGWTKVGPYVNDGQCSVNGCDRSRKARGYCSAHYQRIQRKGSIEENKPLQKRGKEPKACSVDGCKRPAKARGLCDAHYNRWYTSGHRDPDLLSPIRKQKRKFWKRPKHAYCKTKKCGRPYYAKGYCMAHYKRLQKYGDARPNVPVGGN</sequence>
<organism evidence="1">
    <name type="scientific">marine sediment metagenome</name>
    <dbReference type="NCBI Taxonomy" id="412755"/>
    <lineage>
        <taxon>unclassified sequences</taxon>
        <taxon>metagenomes</taxon>
        <taxon>ecological metagenomes</taxon>
    </lineage>
</organism>
<dbReference type="AlphaFoldDB" id="A0A0F8YYS7"/>
<reference evidence="1" key="1">
    <citation type="journal article" date="2015" name="Nature">
        <title>Complex archaea that bridge the gap between prokaryotes and eukaryotes.</title>
        <authorList>
            <person name="Spang A."/>
            <person name="Saw J.H."/>
            <person name="Jorgensen S.L."/>
            <person name="Zaremba-Niedzwiedzka K."/>
            <person name="Martijn J."/>
            <person name="Lind A.E."/>
            <person name="van Eijk R."/>
            <person name="Schleper C."/>
            <person name="Guy L."/>
            <person name="Ettema T.J."/>
        </authorList>
    </citation>
    <scope>NUCLEOTIDE SEQUENCE</scope>
</reference>
<evidence type="ECO:0008006" key="2">
    <source>
        <dbReference type="Google" id="ProtNLM"/>
    </source>
</evidence>
<proteinExistence type="predicted"/>
<gene>
    <name evidence="1" type="ORF">LCGC14_2837760</name>
</gene>
<evidence type="ECO:0000313" key="1">
    <source>
        <dbReference type="EMBL" id="KKK79015.1"/>
    </source>
</evidence>
<protein>
    <recommendedName>
        <fullName evidence="2">Vegetative protein</fullName>
    </recommendedName>
</protein>